<dbReference type="Proteomes" id="UP000660339">
    <property type="component" value="Unassembled WGS sequence"/>
</dbReference>
<comment type="caution">
    <text evidence="2">The sequence shown here is derived from an EMBL/GenBank/DDBJ whole genome shotgun (WGS) entry which is preliminary data.</text>
</comment>
<evidence type="ECO:0000256" key="1">
    <source>
        <dbReference type="SAM" id="MobiDB-lite"/>
    </source>
</evidence>
<name>A0A8J3PFL4_9ACTN</name>
<dbReference type="RefSeq" id="WP_166378381.1">
    <property type="nucleotide sequence ID" value="NZ_BAAATT010000007.1"/>
</dbReference>
<organism evidence="2 3">
    <name type="scientific">Catellatospora methionotrophica</name>
    <dbReference type="NCBI Taxonomy" id="121620"/>
    <lineage>
        <taxon>Bacteria</taxon>
        <taxon>Bacillati</taxon>
        <taxon>Actinomycetota</taxon>
        <taxon>Actinomycetes</taxon>
        <taxon>Micromonosporales</taxon>
        <taxon>Micromonosporaceae</taxon>
        <taxon>Catellatospora</taxon>
    </lineage>
</organism>
<sequence length="62" mass="6487">MDAFEPGTVLTRPSPDLRFAGSEPSVSEPVCDGCGQPAPCPAVTHAYHRELAADFAHGYSGL</sequence>
<evidence type="ECO:0000313" key="3">
    <source>
        <dbReference type="Proteomes" id="UP000660339"/>
    </source>
</evidence>
<gene>
    <name evidence="2" type="ORF">Cme02nite_31560</name>
</gene>
<accession>A0A8J3PFL4</accession>
<protein>
    <submittedName>
        <fullName evidence="2">Uncharacterized protein</fullName>
    </submittedName>
</protein>
<reference evidence="2" key="1">
    <citation type="submission" date="2021-01" db="EMBL/GenBank/DDBJ databases">
        <title>Whole genome shotgun sequence of Catellatospora methionotrophica NBRC 14553.</title>
        <authorList>
            <person name="Komaki H."/>
            <person name="Tamura T."/>
        </authorList>
    </citation>
    <scope>NUCLEOTIDE SEQUENCE</scope>
    <source>
        <strain evidence="2">NBRC 14553</strain>
    </source>
</reference>
<dbReference type="EMBL" id="BONJ01000017">
    <property type="protein sequence ID" value="GIG14824.1"/>
    <property type="molecule type" value="Genomic_DNA"/>
</dbReference>
<keyword evidence="3" id="KW-1185">Reference proteome</keyword>
<evidence type="ECO:0000313" key="2">
    <source>
        <dbReference type="EMBL" id="GIG14824.1"/>
    </source>
</evidence>
<proteinExistence type="predicted"/>
<dbReference type="AlphaFoldDB" id="A0A8J3PFL4"/>
<feature type="region of interest" description="Disordered" evidence="1">
    <location>
        <begin position="1"/>
        <end position="24"/>
    </location>
</feature>